<organism evidence="1 2">
    <name type="scientific">Temnothorax longispinosus</name>
    <dbReference type="NCBI Taxonomy" id="300112"/>
    <lineage>
        <taxon>Eukaryota</taxon>
        <taxon>Metazoa</taxon>
        <taxon>Ecdysozoa</taxon>
        <taxon>Arthropoda</taxon>
        <taxon>Hexapoda</taxon>
        <taxon>Insecta</taxon>
        <taxon>Pterygota</taxon>
        <taxon>Neoptera</taxon>
        <taxon>Endopterygota</taxon>
        <taxon>Hymenoptera</taxon>
        <taxon>Apocrita</taxon>
        <taxon>Aculeata</taxon>
        <taxon>Formicoidea</taxon>
        <taxon>Formicidae</taxon>
        <taxon>Myrmicinae</taxon>
        <taxon>Temnothorax</taxon>
    </lineage>
</organism>
<comment type="caution">
    <text evidence="1">The sequence shown here is derived from an EMBL/GenBank/DDBJ whole genome shotgun (WGS) entry which is preliminary data.</text>
</comment>
<name>A0A4S2JTF0_9HYME</name>
<reference evidence="1 2" key="1">
    <citation type="journal article" date="2019" name="Philos. Trans. R. Soc. Lond., B, Biol. Sci.">
        <title>Ant behaviour and brain gene expression of defending hosts depend on the ecological success of the intruding social parasite.</title>
        <authorList>
            <person name="Kaur R."/>
            <person name="Stoldt M."/>
            <person name="Jongepier E."/>
            <person name="Feldmeyer B."/>
            <person name="Menzel F."/>
            <person name="Bornberg-Bauer E."/>
            <person name="Foitzik S."/>
        </authorList>
    </citation>
    <scope>NUCLEOTIDE SEQUENCE [LARGE SCALE GENOMIC DNA]</scope>
    <source>
        <tissue evidence="1">Whole body</tissue>
    </source>
</reference>
<dbReference type="EMBL" id="QBLH01003521">
    <property type="protein sequence ID" value="TGZ37638.1"/>
    <property type="molecule type" value="Genomic_DNA"/>
</dbReference>
<sequence>MYTARFNKSSRLPSQRRLFQLHAATFILPTESPKSYATQKFHRYSLINSNGPFENPSPSCKYSKFLFQSDFSSRRSRVSASNTHFHSNIAAPREEGTIEVLLEMDFRTEKKPPRCSRRFVYGLKSNLEILDGPLW</sequence>
<dbReference type="Proteomes" id="UP000310200">
    <property type="component" value="Unassembled WGS sequence"/>
</dbReference>
<evidence type="ECO:0000313" key="1">
    <source>
        <dbReference type="EMBL" id="TGZ37638.1"/>
    </source>
</evidence>
<accession>A0A4S2JTF0</accession>
<proteinExistence type="predicted"/>
<dbReference type="AlphaFoldDB" id="A0A4S2JTF0"/>
<protein>
    <submittedName>
        <fullName evidence="1">Uncharacterized protein</fullName>
    </submittedName>
</protein>
<evidence type="ECO:0000313" key="2">
    <source>
        <dbReference type="Proteomes" id="UP000310200"/>
    </source>
</evidence>
<gene>
    <name evidence="1" type="ORF">DBV15_03367</name>
</gene>
<keyword evidence="2" id="KW-1185">Reference proteome</keyword>